<sequence>MANTQGQVRFLSRSDKWIAEKPFFIFSRPDTDENPANLTNLEFQTELLEITDIRGQEDDFKLDECGFKVVHHPPALVDFTTLDHVAEYQKDVQSILTTLFDAEHVLVWDFKRRKTHRDNNVFDLNNKLEIDTTIKGTFWRSLLPVVEDQPLTLCDFRTVEPADVVACDRIRPDRSGESFYLQYNPNQRWYYLNSMTRDEALVFVTYDSAAGEQARFCPHSSFLSPEKDPSLSTRYSVETRSIVITKL</sequence>
<dbReference type="AlphaFoldDB" id="A0A7C8N2Y0"/>
<dbReference type="Proteomes" id="UP000481858">
    <property type="component" value="Unassembled WGS sequence"/>
</dbReference>
<evidence type="ECO:0000313" key="2">
    <source>
        <dbReference type="EMBL" id="KAF2967016.1"/>
    </source>
</evidence>
<dbReference type="InterPro" id="IPR044053">
    <property type="entry name" value="AsaB-like"/>
</dbReference>
<gene>
    <name evidence="2" type="ORF">GQX73_g6533</name>
</gene>
<evidence type="ECO:0000313" key="3">
    <source>
        <dbReference type="Proteomes" id="UP000481858"/>
    </source>
</evidence>
<dbReference type="InParanoid" id="A0A7C8N2Y0"/>
<evidence type="ECO:0000256" key="1">
    <source>
        <dbReference type="ARBA" id="ARBA00023604"/>
    </source>
</evidence>
<protein>
    <recommendedName>
        <fullName evidence="4">Methyltransferase</fullName>
    </recommendedName>
</protein>
<keyword evidence="3" id="KW-1185">Reference proteome</keyword>
<dbReference type="PANTHER" id="PTHR34598">
    <property type="entry name" value="BLL6449 PROTEIN"/>
    <property type="match status" value="1"/>
</dbReference>
<dbReference type="OrthoDB" id="412788at2759"/>
<dbReference type="GO" id="GO:0016491">
    <property type="term" value="F:oxidoreductase activity"/>
    <property type="evidence" value="ECO:0007669"/>
    <property type="project" value="InterPro"/>
</dbReference>
<evidence type="ECO:0008006" key="4">
    <source>
        <dbReference type="Google" id="ProtNLM"/>
    </source>
</evidence>
<comment type="caution">
    <text evidence="2">The sequence shown here is derived from an EMBL/GenBank/DDBJ whole genome shotgun (WGS) entry which is preliminary data.</text>
</comment>
<proteinExistence type="inferred from homology"/>
<name>A0A7C8N2Y0_9PEZI</name>
<dbReference type="EMBL" id="WUBL01000075">
    <property type="protein sequence ID" value="KAF2967016.1"/>
    <property type="molecule type" value="Genomic_DNA"/>
</dbReference>
<dbReference type="PANTHER" id="PTHR34598:SF3">
    <property type="entry name" value="OXIDOREDUCTASE AN1597"/>
    <property type="match status" value="1"/>
</dbReference>
<reference evidence="2 3" key="1">
    <citation type="submission" date="2019-12" db="EMBL/GenBank/DDBJ databases">
        <title>Draft genome sequence of the ascomycete Xylaria multiplex DSM 110363.</title>
        <authorList>
            <person name="Buettner E."/>
            <person name="Kellner H."/>
        </authorList>
    </citation>
    <scope>NUCLEOTIDE SEQUENCE [LARGE SCALE GENOMIC DNA]</scope>
    <source>
        <strain evidence="2 3">DSM 110363</strain>
    </source>
</reference>
<comment type="similarity">
    <text evidence="1">Belongs to the asaB hydroxylase/desaturase family.</text>
</comment>
<dbReference type="NCBIfam" id="NF041278">
    <property type="entry name" value="CmcJ_NvfI_EfuI"/>
    <property type="match status" value="1"/>
</dbReference>
<accession>A0A7C8N2Y0</accession>
<organism evidence="2 3">
    <name type="scientific">Xylaria multiplex</name>
    <dbReference type="NCBI Taxonomy" id="323545"/>
    <lineage>
        <taxon>Eukaryota</taxon>
        <taxon>Fungi</taxon>
        <taxon>Dikarya</taxon>
        <taxon>Ascomycota</taxon>
        <taxon>Pezizomycotina</taxon>
        <taxon>Sordariomycetes</taxon>
        <taxon>Xylariomycetidae</taxon>
        <taxon>Xylariales</taxon>
        <taxon>Xylariaceae</taxon>
        <taxon>Xylaria</taxon>
    </lineage>
</organism>